<dbReference type="InterPro" id="IPR036398">
    <property type="entry name" value="CA_dom_sf"/>
</dbReference>
<dbReference type="PROSITE" id="PS51144">
    <property type="entry name" value="ALPHA_CA_2"/>
    <property type="match status" value="1"/>
</dbReference>
<feature type="chain" id="PRO_5025636550" description="Alpha-carbonic anhydrase domain-containing protein" evidence="5">
    <location>
        <begin position="26"/>
        <end position="266"/>
    </location>
</feature>
<evidence type="ECO:0000256" key="3">
    <source>
        <dbReference type="ARBA" id="ARBA00006365"/>
    </source>
</evidence>
<dbReference type="EMBL" id="VEPZ02001787">
    <property type="protein sequence ID" value="KAE8654445.1"/>
    <property type="molecule type" value="Genomic_DNA"/>
</dbReference>
<evidence type="ECO:0000259" key="6">
    <source>
        <dbReference type="PROSITE" id="PS51144"/>
    </source>
</evidence>
<feature type="signal peptide" evidence="5">
    <location>
        <begin position="1"/>
        <end position="25"/>
    </location>
</feature>
<protein>
    <recommendedName>
        <fullName evidence="6">Alpha-carbonic anhydrase domain-containing protein</fullName>
    </recommendedName>
</protein>
<dbReference type="GO" id="GO:0004089">
    <property type="term" value="F:carbonate dehydratase activity"/>
    <property type="evidence" value="ECO:0007669"/>
    <property type="project" value="UniProtKB-EC"/>
</dbReference>
<dbReference type="InterPro" id="IPR023561">
    <property type="entry name" value="Carbonic_anhydrase_a-class"/>
</dbReference>
<accession>A0A6A2WED2</accession>
<proteinExistence type="inferred from homology"/>
<evidence type="ECO:0000313" key="7">
    <source>
        <dbReference type="EMBL" id="KAE8654445.1"/>
    </source>
</evidence>
<keyword evidence="5" id="KW-0732">Signal</keyword>
<organism evidence="7 8">
    <name type="scientific">Hibiscus syriacus</name>
    <name type="common">Rose of Sharon</name>
    <dbReference type="NCBI Taxonomy" id="106335"/>
    <lineage>
        <taxon>Eukaryota</taxon>
        <taxon>Viridiplantae</taxon>
        <taxon>Streptophyta</taxon>
        <taxon>Embryophyta</taxon>
        <taxon>Tracheophyta</taxon>
        <taxon>Spermatophyta</taxon>
        <taxon>Magnoliopsida</taxon>
        <taxon>eudicotyledons</taxon>
        <taxon>Gunneridae</taxon>
        <taxon>Pentapetalae</taxon>
        <taxon>rosids</taxon>
        <taxon>malvids</taxon>
        <taxon>Malvales</taxon>
        <taxon>Malvaceae</taxon>
        <taxon>Malvoideae</taxon>
        <taxon>Hibiscus</taxon>
    </lineage>
</organism>
<comment type="similarity">
    <text evidence="3">Belongs to the alpha-class carbonic anhydrase family.</text>
</comment>
<evidence type="ECO:0000256" key="5">
    <source>
        <dbReference type="SAM" id="SignalP"/>
    </source>
</evidence>
<feature type="domain" description="Alpha-carbonic anhydrase" evidence="6">
    <location>
        <begin position="31"/>
        <end position="257"/>
    </location>
</feature>
<dbReference type="AlphaFoldDB" id="A0A6A2WED2"/>
<evidence type="ECO:0000256" key="2">
    <source>
        <dbReference type="ARBA" id="ARBA00004470"/>
    </source>
</evidence>
<comment type="catalytic activity">
    <reaction evidence="4">
        <text>hydrogencarbonate + H(+) = CO2 + H2O</text>
        <dbReference type="Rhea" id="RHEA:10748"/>
        <dbReference type="ChEBI" id="CHEBI:15377"/>
        <dbReference type="ChEBI" id="CHEBI:15378"/>
        <dbReference type="ChEBI" id="CHEBI:16526"/>
        <dbReference type="ChEBI" id="CHEBI:17544"/>
        <dbReference type="EC" id="4.2.1.1"/>
    </reaction>
</comment>
<comment type="caution">
    <text evidence="7">The sequence shown here is derived from an EMBL/GenBank/DDBJ whole genome shotgun (WGS) entry which is preliminary data.</text>
</comment>
<dbReference type="OrthoDB" id="545904at2759"/>
<dbReference type="GO" id="GO:0006730">
    <property type="term" value="P:one-carbon metabolic process"/>
    <property type="evidence" value="ECO:0007669"/>
    <property type="project" value="TreeGrafter"/>
</dbReference>
<dbReference type="SUPFAM" id="SSF51069">
    <property type="entry name" value="Carbonic anhydrase"/>
    <property type="match status" value="1"/>
</dbReference>
<dbReference type="InterPro" id="IPR041891">
    <property type="entry name" value="Alpha_CA_prokaryot-like"/>
</dbReference>
<dbReference type="GO" id="GO:0008270">
    <property type="term" value="F:zinc ion binding"/>
    <property type="evidence" value="ECO:0007669"/>
    <property type="project" value="InterPro"/>
</dbReference>
<sequence length="266" mass="30157">MKFSSNTKFVFAFFLFSFLFLHASSQTESEDEFNYDEGSGRGPSSWGTLNINCSTGLRQSPIDIRPVQVSSELRELQRNYRYAAADLRNRTIDVAVVFTGNGGNITINGRAYRVQNIHWHSPSEHTFDGVRFPLEVHIVHRSDQNDTAVVSMLYRYGLPDPFLAILHPFILLLRQPDIPLLSINPEKVGFTDSSYYRYNGSLTVPPCTEGVIWTVFQEIKQVSRGQVEALRNVLPPQNRNNSRPTQPLNNRTVLLRPGRAASLDNI</sequence>
<keyword evidence="8" id="KW-1185">Reference proteome</keyword>
<dbReference type="GO" id="GO:0009570">
    <property type="term" value="C:chloroplast stroma"/>
    <property type="evidence" value="ECO:0007669"/>
    <property type="project" value="UniProtKB-SubCell"/>
</dbReference>
<comment type="subcellular location">
    <subcellularLocation>
        <location evidence="2">Plastid</location>
        <location evidence="2">Chloroplast stroma</location>
    </subcellularLocation>
</comment>
<dbReference type="CDD" id="cd03124">
    <property type="entry name" value="alpha_CA_prokaryotic_like"/>
    <property type="match status" value="1"/>
</dbReference>
<dbReference type="Pfam" id="PF00194">
    <property type="entry name" value="Carb_anhydrase"/>
    <property type="match status" value="1"/>
</dbReference>
<dbReference type="Proteomes" id="UP000436088">
    <property type="component" value="Unassembled WGS sequence"/>
</dbReference>
<reference evidence="7" key="1">
    <citation type="submission" date="2019-09" db="EMBL/GenBank/DDBJ databases">
        <title>Draft genome information of white flower Hibiscus syriacus.</title>
        <authorList>
            <person name="Kim Y.-M."/>
        </authorList>
    </citation>
    <scope>NUCLEOTIDE SEQUENCE [LARGE SCALE GENOMIC DNA]</scope>
    <source>
        <strain evidence="7">YM2019G1</strain>
    </source>
</reference>
<dbReference type="PANTHER" id="PTHR18952:SF222">
    <property type="entry name" value="CARBONIC ANHYDRASE"/>
    <property type="match status" value="1"/>
</dbReference>
<evidence type="ECO:0000256" key="1">
    <source>
        <dbReference type="ARBA" id="ARBA00002904"/>
    </source>
</evidence>
<name>A0A6A2WED2_HIBSY</name>
<evidence type="ECO:0000313" key="8">
    <source>
        <dbReference type="Proteomes" id="UP000436088"/>
    </source>
</evidence>
<gene>
    <name evidence="7" type="ORF">F3Y22_tig00117048pilonHSYRG00264</name>
</gene>
<dbReference type="InterPro" id="IPR001148">
    <property type="entry name" value="CA_dom"/>
</dbReference>
<comment type="function">
    <text evidence="1">Reversible hydration of carbon dioxide.</text>
</comment>
<dbReference type="Gene3D" id="3.10.200.10">
    <property type="entry name" value="Alpha carbonic anhydrase"/>
    <property type="match status" value="1"/>
</dbReference>
<dbReference type="SMART" id="SM01057">
    <property type="entry name" value="Carb_anhydrase"/>
    <property type="match status" value="1"/>
</dbReference>
<evidence type="ECO:0000256" key="4">
    <source>
        <dbReference type="ARBA" id="ARBA00048348"/>
    </source>
</evidence>
<dbReference type="PANTHER" id="PTHR18952">
    <property type="entry name" value="CARBONIC ANHYDRASE"/>
    <property type="match status" value="1"/>
</dbReference>